<dbReference type="InterPro" id="IPR010562">
    <property type="entry name" value="Haemolymph_juvenile_hormone-bd"/>
</dbReference>
<dbReference type="Proteomes" id="UP000719412">
    <property type="component" value="Unassembled WGS sequence"/>
</dbReference>
<name>A0A8J6HCT5_TENMO</name>
<keyword evidence="6" id="KW-1185">Reference proteome</keyword>
<evidence type="ECO:0000256" key="3">
    <source>
        <dbReference type="ARBA" id="ARBA00060902"/>
    </source>
</evidence>
<dbReference type="EMBL" id="JABDTM020026133">
    <property type="protein sequence ID" value="KAH0812329.1"/>
    <property type="molecule type" value="Genomic_DNA"/>
</dbReference>
<dbReference type="Gene3D" id="3.15.10.30">
    <property type="entry name" value="Haemolymph juvenile hormone binding protein"/>
    <property type="match status" value="1"/>
</dbReference>
<dbReference type="SMART" id="SM00700">
    <property type="entry name" value="JHBP"/>
    <property type="match status" value="1"/>
</dbReference>
<keyword evidence="2" id="KW-0090">Biological rhythms</keyword>
<gene>
    <name evidence="5" type="ORF">GEV33_010454</name>
</gene>
<reference evidence="5" key="2">
    <citation type="submission" date="2021-08" db="EMBL/GenBank/DDBJ databases">
        <authorList>
            <person name="Eriksson T."/>
        </authorList>
    </citation>
    <scope>NUCLEOTIDE SEQUENCE</scope>
    <source>
        <strain evidence="5">Stoneville</strain>
        <tissue evidence="5">Whole head</tissue>
    </source>
</reference>
<comment type="caution">
    <text evidence="5">The sequence shown here is derived from an EMBL/GenBank/DDBJ whole genome shotgun (WGS) entry which is preliminary data.</text>
</comment>
<sequence length="244" mass="26984">MKPAVGVLLLVASIHAAKLPPSFKKCNRKDPNLNQCILKASEDGLRQLTKPFPSIGLPNFDPLEVTELTIGAGSDAVVNLEQKFKDCKLYGIDKTTFSKFEADFPNKNFKIVGVIPEIKMLCQYELSGKVLLLPVVGQGPSTIILKSVKVALDAPFEEIPKDGKTYFKFSVTNFSLDPEVISFDFENLFNGDKTLGDNINKVLNDNNKEVFADVKDGYEKGIGLILEKILNSMFTKVSIEEAYD</sequence>
<dbReference type="InterPro" id="IPR038606">
    <property type="entry name" value="To_sf"/>
</dbReference>
<dbReference type="Pfam" id="PF06585">
    <property type="entry name" value="JHBP"/>
    <property type="match status" value="1"/>
</dbReference>
<dbReference type="GO" id="GO:0005615">
    <property type="term" value="C:extracellular space"/>
    <property type="evidence" value="ECO:0007669"/>
    <property type="project" value="TreeGrafter"/>
</dbReference>
<comment type="similarity">
    <text evidence="3">Belongs to the TO family.</text>
</comment>
<evidence type="ECO:0000313" key="6">
    <source>
        <dbReference type="Proteomes" id="UP000719412"/>
    </source>
</evidence>
<dbReference type="PANTHER" id="PTHR11008:SF32">
    <property type="entry name" value="CIRCADIAN CLOCK-CONTROLLED PROTEIN DAYWAKE-RELATED"/>
    <property type="match status" value="1"/>
</dbReference>
<dbReference type="FunFam" id="3.15.10.30:FF:000001">
    <property type="entry name" value="Takeout-like protein 1"/>
    <property type="match status" value="1"/>
</dbReference>
<feature type="chain" id="PRO_5035221377" evidence="4">
    <location>
        <begin position="17"/>
        <end position="244"/>
    </location>
</feature>
<dbReference type="PANTHER" id="PTHR11008">
    <property type="entry name" value="PROTEIN TAKEOUT-LIKE PROTEIN"/>
    <property type="match status" value="1"/>
</dbReference>
<keyword evidence="1 4" id="KW-0732">Signal</keyword>
<proteinExistence type="inferred from homology"/>
<reference evidence="5" key="1">
    <citation type="journal article" date="2020" name="J Insects Food Feed">
        <title>The yellow mealworm (Tenebrio molitor) genome: a resource for the emerging insects as food and feed industry.</title>
        <authorList>
            <person name="Eriksson T."/>
            <person name="Andere A."/>
            <person name="Kelstrup H."/>
            <person name="Emery V."/>
            <person name="Picard C."/>
        </authorList>
    </citation>
    <scope>NUCLEOTIDE SEQUENCE</scope>
    <source>
        <strain evidence="5">Stoneville</strain>
        <tissue evidence="5">Whole head</tissue>
    </source>
</reference>
<organism evidence="5 6">
    <name type="scientific">Tenebrio molitor</name>
    <name type="common">Yellow mealworm beetle</name>
    <dbReference type="NCBI Taxonomy" id="7067"/>
    <lineage>
        <taxon>Eukaryota</taxon>
        <taxon>Metazoa</taxon>
        <taxon>Ecdysozoa</taxon>
        <taxon>Arthropoda</taxon>
        <taxon>Hexapoda</taxon>
        <taxon>Insecta</taxon>
        <taxon>Pterygota</taxon>
        <taxon>Neoptera</taxon>
        <taxon>Endopterygota</taxon>
        <taxon>Coleoptera</taxon>
        <taxon>Polyphaga</taxon>
        <taxon>Cucujiformia</taxon>
        <taxon>Tenebrionidae</taxon>
        <taxon>Tenebrio</taxon>
    </lineage>
</organism>
<evidence type="ECO:0000256" key="1">
    <source>
        <dbReference type="ARBA" id="ARBA00022729"/>
    </source>
</evidence>
<evidence type="ECO:0000256" key="4">
    <source>
        <dbReference type="SAM" id="SignalP"/>
    </source>
</evidence>
<dbReference type="AlphaFoldDB" id="A0A8J6HCT5"/>
<protein>
    <submittedName>
        <fullName evidence="5">Uncharacterized protein</fullName>
    </submittedName>
</protein>
<evidence type="ECO:0000256" key="2">
    <source>
        <dbReference type="ARBA" id="ARBA00023108"/>
    </source>
</evidence>
<feature type="signal peptide" evidence="4">
    <location>
        <begin position="1"/>
        <end position="16"/>
    </location>
</feature>
<evidence type="ECO:0000313" key="5">
    <source>
        <dbReference type="EMBL" id="KAH0812329.1"/>
    </source>
</evidence>
<accession>A0A8J6HCT5</accession>
<dbReference type="GO" id="GO:0007623">
    <property type="term" value="P:circadian rhythm"/>
    <property type="evidence" value="ECO:0007669"/>
    <property type="project" value="UniProtKB-ARBA"/>
</dbReference>